<feature type="region of interest" description="Disordered" evidence="1">
    <location>
        <begin position="509"/>
        <end position="612"/>
    </location>
</feature>
<protein>
    <submittedName>
        <fullName evidence="2">Uncharacterized protein</fullName>
    </submittedName>
</protein>
<dbReference type="STRING" id="1754190.A0A1Y2BSM2"/>
<feature type="compositionally biased region" description="Acidic residues" evidence="1">
    <location>
        <begin position="80"/>
        <end position="89"/>
    </location>
</feature>
<feature type="compositionally biased region" description="Polar residues" evidence="1">
    <location>
        <begin position="573"/>
        <end position="582"/>
    </location>
</feature>
<dbReference type="Proteomes" id="UP000193920">
    <property type="component" value="Unassembled WGS sequence"/>
</dbReference>
<feature type="compositionally biased region" description="Low complexity" evidence="1">
    <location>
        <begin position="292"/>
        <end position="311"/>
    </location>
</feature>
<feature type="region of interest" description="Disordered" evidence="1">
    <location>
        <begin position="998"/>
        <end position="1042"/>
    </location>
</feature>
<evidence type="ECO:0000313" key="2">
    <source>
        <dbReference type="EMBL" id="ORY37125.1"/>
    </source>
</evidence>
<feature type="region of interest" description="Disordered" evidence="1">
    <location>
        <begin position="121"/>
        <end position="153"/>
    </location>
</feature>
<evidence type="ECO:0000256" key="1">
    <source>
        <dbReference type="SAM" id="MobiDB-lite"/>
    </source>
</evidence>
<feature type="compositionally biased region" description="Polar residues" evidence="1">
    <location>
        <begin position="130"/>
        <end position="139"/>
    </location>
</feature>
<reference evidence="2 3" key="1">
    <citation type="submission" date="2016-08" db="EMBL/GenBank/DDBJ databases">
        <title>A Parts List for Fungal Cellulosomes Revealed by Comparative Genomics.</title>
        <authorList>
            <consortium name="DOE Joint Genome Institute"/>
            <person name="Haitjema C.H."/>
            <person name="Gilmore S.P."/>
            <person name="Henske J.K."/>
            <person name="Solomon K.V."/>
            <person name="De Groot R."/>
            <person name="Kuo A."/>
            <person name="Mondo S.J."/>
            <person name="Salamov A.A."/>
            <person name="Labutti K."/>
            <person name="Zhao Z."/>
            <person name="Chiniquy J."/>
            <person name="Barry K."/>
            <person name="Brewer H.M."/>
            <person name="Purvine S.O."/>
            <person name="Wright A.T."/>
            <person name="Boxma B."/>
            <person name="Van Alen T."/>
            <person name="Hackstein J.H."/>
            <person name="Baker S.E."/>
            <person name="Grigoriev I.V."/>
            <person name="O'Malley M.A."/>
        </authorList>
    </citation>
    <scope>NUCLEOTIDE SEQUENCE [LARGE SCALE GENOMIC DNA]</scope>
    <source>
        <strain evidence="2 3">G1</strain>
    </source>
</reference>
<feature type="compositionally biased region" description="Polar residues" evidence="1">
    <location>
        <begin position="358"/>
        <end position="382"/>
    </location>
</feature>
<keyword evidence="3" id="KW-1185">Reference proteome</keyword>
<feature type="compositionally biased region" description="Low complexity" evidence="1">
    <location>
        <begin position="55"/>
        <end position="71"/>
    </location>
</feature>
<feature type="compositionally biased region" description="Low complexity" evidence="1">
    <location>
        <begin position="513"/>
        <end position="537"/>
    </location>
</feature>
<organism evidence="2 3">
    <name type="scientific">Neocallimastix californiae</name>
    <dbReference type="NCBI Taxonomy" id="1754190"/>
    <lineage>
        <taxon>Eukaryota</taxon>
        <taxon>Fungi</taxon>
        <taxon>Fungi incertae sedis</taxon>
        <taxon>Chytridiomycota</taxon>
        <taxon>Chytridiomycota incertae sedis</taxon>
        <taxon>Neocallimastigomycetes</taxon>
        <taxon>Neocallimastigales</taxon>
        <taxon>Neocallimastigaceae</taxon>
        <taxon>Neocallimastix</taxon>
    </lineage>
</organism>
<feature type="region of interest" description="Disordered" evidence="1">
    <location>
        <begin position="283"/>
        <end position="311"/>
    </location>
</feature>
<comment type="caution">
    <text evidence="2">The sequence shown here is derived from an EMBL/GenBank/DDBJ whole genome shotgun (WGS) entry which is preliminary data.</text>
</comment>
<gene>
    <name evidence="2" type="ORF">LY90DRAFT_704691</name>
</gene>
<name>A0A1Y2BSM2_9FUNG</name>
<proteinExistence type="predicted"/>
<accession>A0A1Y2BSM2</accession>
<dbReference type="AlphaFoldDB" id="A0A1Y2BSM2"/>
<feature type="compositionally biased region" description="Basic and acidic residues" evidence="1">
    <location>
        <begin position="585"/>
        <end position="598"/>
    </location>
</feature>
<feature type="compositionally biased region" description="Polar residues" evidence="1">
    <location>
        <begin position="1016"/>
        <end position="1028"/>
    </location>
</feature>
<evidence type="ECO:0000313" key="3">
    <source>
        <dbReference type="Proteomes" id="UP000193920"/>
    </source>
</evidence>
<feature type="region of interest" description="Disordered" evidence="1">
    <location>
        <begin position="349"/>
        <end position="403"/>
    </location>
</feature>
<sequence length="1277" mass="144054">MELLNETLDLLEKYEREIKKEKNTILKNSINTVIQKDDEKEKENKDSNQRESTTESNVTRVNSESVRSSNSIELHSNSDNDSDENDDEEFKSFPDETVVCIQDDNEVVGYDANNYEYISPKKSGRKRFNSLPSSENPFDQRSRSRSNSSLSTPELLVYDSSEYDSSSSYSSFSGNKENKKMISPSFRTSYHIKQVNESLKGNRIFQNNQLMESSEKVLKVMDTNNYLSQMSSSSDFVIPRRSHSLLDDERGNRFRDISNISPSKSSPVPSVEKLNMEVLNISTNSSKENGQSDSSMIIPSPSTPDSTSLSSNDSFIGPMSRSFSVGYSNQSPNIPFSARPISSLYRKHSLGSHDQRLSRASSINNRMSTFENNRSKSMPPNNRNRKPSLSKLGNANKDGGISRIYSTSTPPVIYDDFRKELKQAITSPLSHESSSFINNQYRKSEFITKSDGKSDLPHVYTNHTFNESEINIKEAGYRQGHSMTLPESQFKSMDKSFFELINMINKQNDTRKNVYTSNTSNSTNNSSNVPSNVSNQSGKKVSTEINNGLLTPRSLPSTPELGINKPFNKRKSSIPNIPNHSTLMLKEEPKDVKQHEQEQQVQHSLQNTPSQKFSEKEVIGTLMNLLNQMEDNQNQSQNQNQNKSKPVNTAEVDVLIHEALDNLMKSYFPEGLDKKNSNISEPKFQAPLGNLPNIPRSPIPKNSTIVEKPKIKVNDSLENKLILNEKISKNESEDNNIINQSFTDLKKMKGQEELQKILNNSAPSLHVKSKKEKAKHQQQMKLIQLQQKQEIRVKMIEQQNIQNQLKQQISQNLQQNALIKQKLKQLNESKSKSMATPSYIMINPEFDYKSSVINNVNEKSPYCYDLVTPKVSPASTSISIESINAVSPRPRKDSFNTSFVSPYQSLLSPTNNQKSPLFPIDKVGIPLTDRSKDIKVSLVKSPPAYNKSNVIIPPINVNNARLSPSISFSRVSVMGPKVGVSPTLKVSPNIQSKSFSIDMTDDSIEIGGPKQKKYNRSPSTQSVDISTSEDAKKKRKDRSKKASIFYIPPDNNSKPLTAIVSDVSNVSEISINSNDLNTVTKNNTIINCNTKAKDHKYKNPIYRNSSYNLSADNLILSNENSEKIAPLRKSNSIGSCLTNYGTVDERQNQFKKIDISNSEGETFVERFLNEINASTGFENNIINQKAQEDLAIRREIDMRRRTMNMGNSSFCIGSSTTSPINIKSSYKNELNNYYPYGSNSPSPNGFSNNNFNYSFSFKDNHQKYDNIQNKNLTKGYY</sequence>
<feature type="compositionally biased region" description="Basic and acidic residues" evidence="1">
    <location>
        <begin position="35"/>
        <end position="53"/>
    </location>
</feature>
<dbReference type="OrthoDB" id="2158824at2759"/>
<dbReference type="EMBL" id="MCOG01000144">
    <property type="protein sequence ID" value="ORY37125.1"/>
    <property type="molecule type" value="Genomic_DNA"/>
</dbReference>
<feature type="compositionally biased region" description="Polar residues" evidence="1">
    <location>
        <begin position="538"/>
        <end position="557"/>
    </location>
</feature>
<feature type="region of interest" description="Disordered" evidence="1">
    <location>
        <begin position="28"/>
        <end position="96"/>
    </location>
</feature>